<evidence type="ECO:0000256" key="3">
    <source>
        <dbReference type="ARBA" id="ARBA00022737"/>
    </source>
</evidence>
<dbReference type="EMBL" id="CAUWAG010000007">
    <property type="protein sequence ID" value="CAJ2505151.1"/>
    <property type="molecule type" value="Genomic_DNA"/>
</dbReference>
<comment type="subcellular location">
    <subcellularLocation>
        <location evidence="1">Nucleus</location>
    </subcellularLocation>
</comment>
<evidence type="ECO:0000256" key="5">
    <source>
        <dbReference type="ARBA" id="ARBA00022833"/>
    </source>
</evidence>
<protein>
    <submittedName>
        <fullName evidence="9">Uu.00g125450.m01.CDS01</fullName>
    </submittedName>
</protein>
<feature type="compositionally biased region" description="Polar residues" evidence="7">
    <location>
        <begin position="372"/>
        <end position="384"/>
    </location>
</feature>
<evidence type="ECO:0000313" key="10">
    <source>
        <dbReference type="Proteomes" id="UP001295740"/>
    </source>
</evidence>
<feature type="compositionally biased region" description="Basic and acidic residues" evidence="7">
    <location>
        <begin position="219"/>
        <end position="233"/>
    </location>
</feature>
<feature type="domain" description="Xylanolytic transcriptional activator regulatory" evidence="8">
    <location>
        <begin position="280"/>
        <end position="591"/>
    </location>
</feature>
<feature type="compositionally biased region" description="Low complexity" evidence="7">
    <location>
        <begin position="30"/>
        <end position="40"/>
    </location>
</feature>
<dbReference type="GO" id="GO:0008270">
    <property type="term" value="F:zinc ion binding"/>
    <property type="evidence" value="ECO:0007669"/>
    <property type="project" value="UniProtKB-KW"/>
</dbReference>
<keyword evidence="5" id="KW-0862">Zinc</keyword>
<dbReference type="GO" id="GO:0006351">
    <property type="term" value="P:DNA-templated transcription"/>
    <property type="evidence" value="ECO:0007669"/>
    <property type="project" value="InterPro"/>
</dbReference>
<evidence type="ECO:0000256" key="1">
    <source>
        <dbReference type="ARBA" id="ARBA00004123"/>
    </source>
</evidence>
<proteinExistence type="predicted"/>
<dbReference type="PANTHER" id="PTHR40626">
    <property type="entry name" value="MIP31509P"/>
    <property type="match status" value="1"/>
</dbReference>
<keyword evidence="2" id="KW-0479">Metal-binding</keyword>
<dbReference type="Pfam" id="PF04082">
    <property type="entry name" value="Fungal_trans"/>
    <property type="match status" value="1"/>
</dbReference>
<feature type="region of interest" description="Disordered" evidence="7">
    <location>
        <begin position="196"/>
        <end position="233"/>
    </location>
</feature>
<organism evidence="9 10">
    <name type="scientific">Anthostomella pinea</name>
    <dbReference type="NCBI Taxonomy" id="933095"/>
    <lineage>
        <taxon>Eukaryota</taxon>
        <taxon>Fungi</taxon>
        <taxon>Dikarya</taxon>
        <taxon>Ascomycota</taxon>
        <taxon>Pezizomycotina</taxon>
        <taxon>Sordariomycetes</taxon>
        <taxon>Xylariomycetidae</taxon>
        <taxon>Xylariales</taxon>
        <taxon>Xylariaceae</taxon>
        <taxon>Anthostomella</taxon>
    </lineage>
</organism>
<dbReference type="Proteomes" id="UP001295740">
    <property type="component" value="Unassembled WGS sequence"/>
</dbReference>
<feature type="region of interest" description="Disordered" evidence="7">
    <location>
        <begin position="15"/>
        <end position="40"/>
    </location>
</feature>
<dbReference type="InterPro" id="IPR051059">
    <property type="entry name" value="VerF-like"/>
</dbReference>
<evidence type="ECO:0000256" key="7">
    <source>
        <dbReference type="SAM" id="MobiDB-lite"/>
    </source>
</evidence>
<name>A0AAI8VIC0_9PEZI</name>
<evidence type="ECO:0000256" key="4">
    <source>
        <dbReference type="ARBA" id="ARBA00022771"/>
    </source>
</evidence>
<dbReference type="GO" id="GO:0000978">
    <property type="term" value="F:RNA polymerase II cis-regulatory region sequence-specific DNA binding"/>
    <property type="evidence" value="ECO:0007669"/>
    <property type="project" value="InterPro"/>
</dbReference>
<keyword evidence="3" id="KW-0677">Repeat</keyword>
<feature type="compositionally biased region" description="Basic and acidic residues" evidence="7">
    <location>
        <begin position="15"/>
        <end position="26"/>
    </location>
</feature>
<sequence>MDIRDLLVRHEKLVHLNEGSNKDGNRPRKPSSAGAALPPLSAERHDDSEMMGMPRAHPQHYHADSMSSTMSVPALAPDPRLPPRAAACNLDLLSDAATQIASANEVNSMQPTMPDMGQSNSAMSRIKPYDEGIPYGDRGREADAATLSMGLPSQAGPSAFDDYNLFMDEMATSSHFLPQAFEADQSMGLWPRYPSDMQRGGISKPPSQFPSRFPSLAPDPRDPSDNGGRIHDDSIRATPMRVSAMDHTVIKNKLDEFTSVLPNDFVFPSRHTLTRFLEGYSSGFHEHLPILHLPTLTPADIAPELLLAILAVGAQYRFESHRSNALWYAARAVAHEQIRRRHSHEVHGLLPTPAAYSPHSTRPSPSHGFRHSFSSVQQDRPMTQDTHREPYSPNTPQSRMETIQALLLLFAVGLWGAKAILHEAMSLQSLLALLVREEGFLSESTQTADWEAWIRIEGGNRTKLITYCFFNLCSIAYNMPPLLLTSELNLFLPHSSKLWRAESAWQWQEARNSFPSMDFSLQDAFSRLFSRPPQGPPAYMSSLGNYILIHALLQHIFLLKQTSFTSVPSFEAPRGLRPDDVEECFQALRVWQMSFEQHQARVAEGIPPAGSENFLEGPVAYNSTALWRLASIRLYTDLSQSRTLESRDASQIARAFSDAPYLIRGVRSNRAVLQAIHALSQLVKLGVNYVARRKSSEWSMQHSLCNLECAILISKWVMTLASIGPTEAPPTPDERSLHDMLRHMLDETEFAVPIDPSLSGGGPGHAGSNMDMGVNDSHKLRQLAAAVIRLWAETFKGSHIFDIVKVIGNALEGYVDLLEKPRDRTPLGRMGPNSGLG</sequence>
<dbReference type="GO" id="GO:0000785">
    <property type="term" value="C:chromatin"/>
    <property type="evidence" value="ECO:0007669"/>
    <property type="project" value="TreeGrafter"/>
</dbReference>
<dbReference type="AlphaFoldDB" id="A0AAI8VIC0"/>
<evidence type="ECO:0000256" key="2">
    <source>
        <dbReference type="ARBA" id="ARBA00022723"/>
    </source>
</evidence>
<dbReference type="PANTHER" id="PTHR40626:SF10">
    <property type="entry name" value="C2H2-TYPE DOMAIN-CONTAINING PROTEIN"/>
    <property type="match status" value="1"/>
</dbReference>
<reference evidence="9" key="1">
    <citation type="submission" date="2023-10" db="EMBL/GenBank/DDBJ databases">
        <authorList>
            <person name="Hackl T."/>
        </authorList>
    </citation>
    <scope>NUCLEOTIDE SEQUENCE</scope>
</reference>
<keyword evidence="6" id="KW-0539">Nucleus</keyword>
<comment type="caution">
    <text evidence="9">The sequence shown here is derived from an EMBL/GenBank/DDBJ whole genome shotgun (WGS) entry which is preliminary data.</text>
</comment>
<feature type="region of interest" description="Disordered" evidence="7">
    <location>
        <begin position="354"/>
        <end position="397"/>
    </location>
</feature>
<gene>
    <name evidence="9" type="ORF">KHLLAP_LOCUS5619</name>
</gene>
<dbReference type="GO" id="GO:0005634">
    <property type="term" value="C:nucleus"/>
    <property type="evidence" value="ECO:0007669"/>
    <property type="project" value="UniProtKB-SubCell"/>
</dbReference>
<evidence type="ECO:0000256" key="6">
    <source>
        <dbReference type="ARBA" id="ARBA00023242"/>
    </source>
</evidence>
<keyword evidence="4" id="KW-0863">Zinc-finger</keyword>
<keyword evidence="10" id="KW-1185">Reference proteome</keyword>
<dbReference type="GO" id="GO:0000981">
    <property type="term" value="F:DNA-binding transcription factor activity, RNA polymerase II-specific"/>
    <property type="evidence" value="ECO:0007669"/>
    <property type="project" value="InterPro"/>
</dbReference>
<evidence type="ECO:0000313" key="9">
    <source>
        <dbReference type="EMBL" id="CAJ2505151.1"/>
    </source>
</evidence>
<evidence type="ECO:0000259" key="8">
    <source>
        <dbReference type="Pfam" id="PF04082"/>
    </source>
</evidence>
<accession>A0AAI8VIC0</accession>
<dbReference type="InterPro" id="IPR007219">
    <property type="entry name" value="XnlR_reg_dom"/>
</dbReference>